<reference evidence="3 4" key="1">
    <citation type="submission" date="2016-02" db="EMBL/GenBank/DDBJ databases">
        <title>Genome sequence of Clostridium thermobutyricum DSM 4928.</title>
        <authorList>
            <person name="Poehlein A."/>
            <person name="Daniel R."/>
        </authorList>
    </citation>
    <scope>NUCLEOTIDE SEQUENCE [LARGE SCALE GENOMIC DNA]</scope>
    <source>
        <strain evidence="3 4">DSM 4928</strain>
    </source>
</reference>
<comment type="caution">
    <text evidence="3">The sequence shown here is derived from an EMBL/GenBank/DDBJ whole genome shotgun (WGS) entry which is preliminary data.</text>
</comment>
<dbReference type="SUPFAM" id="SSF53271">
    <property type="entry name" value="PRTase-like"/>
    <property type="match status" value="1"/>
</dbReference>
<dbReference type="InterPro" id="IPR041688">
    <property type="entry name" value="PRTase_2"/>
</dbReference>
<dbReference type="Pfam" id="PF15609">
    <property type="entry name" value="PRTase_2"/>
    <property type="match status" value="1"/>
</dbReference>
<dbReference type="EMBL" id="LTAY01000026">
    <property type="protein sequence ID" value="OPX49170.1"/>
    <property type="molecule type" value="Genomic_DNA"/>
</dbReference>
<dbReference type="InterPro" id="IPR029057">
    <property type="entry name" value="PRTase-like"/>
</dbReference>
<dbReference type="InterPro" id="IPR000836">
    <property type="entry name" value="PRTase_dom"/>
</dbReference>
<dbReference type="Proteomes" id="UP000191448">
    <property type="component" value="Unassembled WGS sequence"/>
</dbReference>
<dbReference type="PIRSF" id="PIRSF020967">
    <property type="entry name" value="UCP020967"/>
    <property type="match status" value="1"/>
</dbReference>
<accession>A0A1V4SZ52</accession>
<dbReference type="Pfam" id="PF12500">
    <property type="entry name" value="TRSP"/>
    <property type="match status" value="1"/>
</dbReference>
<evidence type="ECO:0000313" key="4">
    <source>
        <dbReference type="Proteomes" id="UP000191448"/>
    </source>
</evidence>
<dbReference type="EC" id="2.4.2.10" evidence="3"/>
<dbReference type="GO" id="GO:0004588">
    <property type="term" value="F:orotate phosphoribosyltransferase activity"/>
    <property type="evidence" value="ECO:0007669"/>
    <property type="project" value="UniProtKB-EC"/>
</dbReference>
<name>A0A1V4SZ52_9CLOT</name>
<dbReference type="CDD" id="cd06223">
    <property type="entry name" value="PRTases_typeI"/>
    <property type="match status" value="1"/>
</dbReference>
<gene>
    <name evidence="3" type="primary">pyrE_2</name>
    <name evidence="3" type="ORF">CLTHE_09240</name>
</gene>
<dbReference type="InterPro" id="IPR022537">
    <property type="entry name" value="TRSP_dom"/>
</dbReference>
<dbReference type="InterPro" id="IPR011214">
    <property type="entry name" value="UCP020967"/>
</dbReference>
<keyword evidence="3" id="KW-0808">Transferase</keyword>
<feature type="domain" description="Orotate phosphoribosyltransferase-like" evidence="2">
    <location>
        <begin position="17"/>
        <end position="200"/>
    </location>
</feature>
<dbReference type="Gene3D" id="3.40.50.2020">
    <property type="match status" value="1"/>
</dbReference>
<evidence type="ECO:0000259" key="1">
    <source>
        <dbReference type="Pfam" id="PF12500"/>
    </source>
</evidence>
<protein>
    <submittedName>
        <fullName evidence="3">Orotate phosphoribosyltransferase</fullName>
        <ecNumber evidence="3">2.4.2.10</ecNumber>
    </submittedName>
</protein>
<keyword evidence="3" id="KW-0328">Glycosyltransferase</keyword>
<organism evidence="3 4">
    <name type="scientific">Clostridium thermobutyricum DSM 4928</name>
    <dbReference type="NCBI Taxonomy" id="1121339"/>
    <lineage>
        <taxon>Bacteria</taxon>
        <taxon>Bacillati</taxon>
        <taxon>Bacillota</taxon>
        <taxon>Clostridia</taxon>
        <taxon>Eubacteriales</taxon>
        <taxon>Clostridiaceae</taxon>
        <taxon>Clostridium</taxon>
    </lineage>
</organism>
<dbReference type="OrthoDB" id="56827at2"/>
<sequence>MKLNIKENKFNLDINDLITLGKRSNNKKRNFLFISKVLGKHLELKPEKCREIGKDLAKMITEKKESLVLGFAETATGLGMAVASYLEDSYYVTTTREEITELKSILSFDEEHSHAVEHTCFLMDKDKIKNAKRIILVDDEITTGNSMLNIIKEIRKITDTKDFKIVTILDWRNSEYADKFRNFVEKEKVNIEVLALIKGEIEVDNTEVYMDEDGEELKERIEPINLNIFDRIELQTAFGKESYIKNTGRFGVSYEEIQALEENCKKAADEINKFIDEKDKVLILGHGENIYIPARIGCYVKGDVLYKSTTRSPIFCENKEGYPIKSKNIFYHKGVKYYFYNKEIIEKNFDKVFLITEDNLNIKLTNNMKIVRI</sequence>
<evidence type="ECO:0000313" key="3">
    <source>
        <dbReference type="EMBL" id="OPX49170.1"/>
    </source>
</evidence>
<evidence type="ECO:0000259" key="2">
    <source>
        <dbReference type="Pfam" id="PF15609"/>
    </source>
</evidence>
<feature type="domain" description="TRSP" evidence="1">
    <location>
        <begin position="247"/>
        <end position="362"/>
    </location>
</feature>
<proteinExistence type="predicted"/>
<dbReference type="AlphaFoldDB" id="A0A1V4SZ52"/>
<dbReference type="RefSeq" id="WP_080022214.1">
    <property type="nucleotide sequence ID" value="NZ_LTAY01000026.1"/>
</dbReference>